<protein>
    <recommendedName>
        <fullName evidence="1">Calcineurin-like phosphoesterase domain-containing protein</fullName>
    </recommendedName>
</protein>
<keyword evidence="3" id="KW-1185">Reference proteome</keyword>
<dbReference type="Gene3D" id="3.60.21.10">
    <property type="match status" value="1"/>
</dbReference>
<gene>
    <name evidence="2" type="ORF">N7493_007551</name>
</gene>
<evidence type="ECO:0000313" key="2">
    <source>
        <dbReference type="EMBL" id="KAJ5719096.1"/>
    </source>
</evidence>
<evidence type="ECO:0000313" key="3">
    <source>
        <dbReference type="Proteomes" id="UP001215712"/>
    </source>
</evidence>
<reference evidence="2" key="1">
    <citation type="journal article" date="2023" name="IMA Fungus">
        <title>Comparative genomic study of the Penicillium genus elucidates a diverse pangenome and 15 lateral gene transfer events.</title>
        <authorList>
            <person name="Petersen C."/>
            <person name="Sorensen T."/>
            <person name="Nielsen M.R."/>
            <person name="Sondergaard T.E."/>
            <person name="Sorensen J.L."/>
            <person name="Fitzpatrick D.A."/>
            <person name="Frisvad J.C."/>
            <person name="Nielsen K.L."/>
        </authorList>
    </citation>
    <scope>NUCLEOTIDE SEQUENCE</scope>
    <source>
        <strain evidence="2">IBT 17514</strain>
    </source>
</reference>
<dbReference type="SUPFAM" id="SSF56300">
    <property type="entry name" value="Metallo-dependent phosphatases"/>
    <property type="match status" value="1"/>
</dbReference>
<dbReference type="PANTHER" id="PTHR12905">
    <property type="entry name" value="METALLOPHOSPHOESTERASE"/>
    <property type="match status" value="1"/>
</dbReference>
<name>A0AAD6MU82_9EURO</name>
<accession>A0AAD6MU82</accession>
<reference evidence="2" key="2">
    <citation type="submission" date="2023-01" db="EMBL/GenBank/DDBJ databases">
        <authorList>
            <person name="Petersen C."/>
        </authorList>
    </citation>
    <scope>NUCLEOTIDE SEQUENCE</scope>
    <source>
        <strain evidence="2">IBT 17514</strain>
    </source>
</reference>
<proteinExistence type="predicted"/>
<dbReference type="PANTHER" id="PTHR12905:SF0">
    <property type="entry name" value="CALCINEURIN-LIKE PHOSPHOESTERASE DOMAIN-CONTAINING PROTEIN"/>
    <property type="match status" value="1"/>
</dbReference>
<dbReference type="Proteomes" id="UP001215712">
    <property type="component" value="Unassembled WGS sequence"/>
</dbReference>
<feature type="domain" description="Calcineurin-like phosphoesterase" evidence="1">
    <location>
        <begin position="11"/>
        <end position="181"/>
    </location>
</feature>
<dbReference type="EMBL" id="JAQJAN010000011">
    <property type="protein sequence ID" value="KAJ5719096.1"/>
    <property type="molecule type" value="Genomic_DNA"/>
</dbReference>
<sequence length="232" mass="25703">MTTTSASIKTRFLVFSDTHGLDSLPESVSSEYADVAIYCGDLTTESKLDEYRASIRLLQTIHAPLKLVIPGNHDFTMDIPVFQRKISEVQPPLEPELVEQVYGRYGEARRLLNDATGITVLDEGTYSFRLQNGASLTVYASPYTPSLGDWGFQCHPDRGHTFDIQNVDFVMTHGPPKGIMDYTYPGVRAGCPYLFEAVAQARPRMYFLVISTKDGVQNLLLGAGSLVKSLLT</sequence>
<dbReference type="Pfam" id="PF00149">
    <property type="entry name" value="Metallophos"/>
    <property type="match status" value="1"/>
</dbReference>
<dbReference type="InterPro" id="IPR029052">
    <property type="entry name" value="Metallo-depent_PP-like"/>
</dbReference>
<evidence type="ECO:0000259" key="1">
    <source>
        <dbReference type="Pfam" id="PF00149"/>
    </source>
</evidence>
<organism evidence="2 3">
    <name type="scientific">Penicillium malachiteum</name>
    <dbReference type="NCBI Taxonomy" id="1324776"/>
    <lineage>
        <taxon>Eukaryota</taxon>
        <taxon>Fungi</taxon>
        <taxon>Dikarya</taxon>
        <taxon>Ascomycota</taxon>
        <taxon>Pezizomycotina</taxon>
        <taxon>Eurotiomycetes</taxon>
        <taxon>Eurotiomycetidae</taxon>
        <taxon>Eurotiales</taxon>
        <taxon>Aspergillaceae</taxon>
        <taxon>Penicillium</taxon>
    </lineage>
</organism>
<dbReference type="InterPro" id="IPR051693">
    <property type="entry name" value="UPF0046_metallophosphoest"/>
</dbReference>
<dbReference type="AlphaFoldDB" id="A0AAD6MU82"/>
<dbReference type="GO" id="GO:0016787">
    <property type="term" value="F:hydrolase activity"/>
    <property type="evidence" value="ECO:0007669"/>
    <property type="project" value="InterPro"/>
</dbReference>
<comment type="caution">
    <text evidence="2">The sequence shown here is derived from an EMBL/GenBank/DDBJ whole genome shotgun (WGS) entry which is preliminary data.</text>
</comment>
<dbReference type="InterPro" id="IPR004843">
    <property type="entry name" value="Calcineurin-like_PHP"/>
</dbReference>